<evidence type="ECO:0000256" key="1">
    <source>
        <dbReference type="ARBA" id="ARBA00004167"/>
    </source>
</evidence>
<feature type="domain" description="Wall-associated receptor kinase galacturonan-binding" evidence="8">
    <location>
        <begin position="37"/>
        <end position="100"/>
    </location>
</feature>
<evidence type="ECO:0000256" key="2">
    <source>
        <dbReference type="ARBA" id="ARBA00012513"/>
    </source>
</evidence>
<dbReference type="Pfam" id="PF13947">
    <property type="entry name" value="GUB_WAK_bind"/>
    <property type="match status" value="1"/>
</dbReference>
<dbReference type="Pfam" id="PF14380">
    <property type="entry name" value="WAK_assoc"/>
    <property type="match status" value="1"/>
</dbReference>
<dbReference type="EMBL" id="JAUIZM010000010">
    <property type="protein sequence ID" value="KAK1359612.1"/>
    <property type="molecule type" value="Genomic_DNA"/>
</dbReference>
<evidence type="ECO:0000313" key="10">
    <source>
        <dbReference type="EMBL" id="KAK1359612.1"/>
    </source>
</evidence>
<evidence type="ECO:0000256" key="6">
    <source>
        <dbReference type="ARBA" id="ARBA00048679"/>
    </source>
</evidence>
<comment type="subcellular location">
    <subcellularLocation>
        <location evidence="1">Membrane</location>
        <topology evidence="1">Single-pass membrane protein</topology>
    </subcellularLocation>
</comment>
<dbReference type="GO" id="GO:0004674">
    <property type="term" value="F:protein serine/threonine kinase activity"/>
    <property type="evidence" value="ECO:0007669"/>
    <property type="project" value="UniProtKB-EC"/>
</dbReference>
<keyword evidence="11" id="KW-1185">Reference proteome</keyword>
<keyword evidence="7" id="KW-0812">Transmembrane</keyword>
<proteinExistence type="predicted"/>
<name>A0AAD8M4X5_9APIA</name>
<evidence type="ECO:0000256" key="4">
    <source>
        <dbReference type="ARBA" id="ARBA00023180"/>
    </source>
</evidence>
<dbReference type="PANTHER" id="PTHR33138:SF72">
    <property type="entry name" value="WALL-ASSOCIATED RECEPTOR KINASE CARBOXY-TERMINAL PROTEIN"/>
    <property type="match status" value="1"/>
</dbReference>
<sequence length="283" mass="31513">MCFNSFSSSTVFLAMFIISIYYIPTSFCQGDAQYVACAGRFRCANFSNLEYPFWSGGRAPHCGHPAFKLDCQGDVPLLTLRSRPYRVLGIDTRSLLITVARQDLWNNTCPRLIFNTDLDYRLFRHPSSDQNLTLSYGCAKVSGQLSIYQFECTVNETSSDSYFYTQLVLLETNISTQVNCRKNISVPINRTSAQLLTATTSSEHDLREVLKGGFGLTWEANDTNCNLCAQSGGRCGYNSSTSSFACFCSDRPYQYFCNATDSGFGNGKSSKLQISKILGTESH</sequence>
<evidence type="ECO:0000259" key="9">
    <source>
        <dbReference type="Pfam" id="PF14380"/>
    </source>
</evidence>
<keyword evidence="7" id="KW-0472">Membrane</keyword>
<reference evidence="10" key="1">
    <citation type="submission" date="2023-02" db="EMBL/GenBank/DDBJ databases">
        <title>Genome of toxic invasive species Heracleum sosnowskyi carries increased number of genes despite the absence of recent whole-genome duplications.</title>
        <authorList>
            <person name="Schelkunov M."/>
            <person name="Shtratnikova V."/>
            <person name="Makarenko M."/>
            <person name="Klepikova A."/>
            <person name="Omelchenko D."/>
            <person name="Novikova G."/>
            <person name="Obukhova E."/>
            <person name="Bogdanov V."/>
            <person name="Penin A."/>
            <person name="Logacheva M."/>
        </authorList>
    </citation>
    <scope>NUCLEOTIDE SEQUENCE</scope>
    <source>
        <strain evidence="10">Hsosn_3</strain>
        <tissue evidence="10">Leaf</tissue>
    </source>
</reference>
<dbReference type="AlphaFoldDB" id="A0AAD8M4X5"/>
<dbReference type="InterPro" id="IPR032872">
    <property type="entry name" value="WAK_assoc_C"/>
</dbReference>
<evidence type="ECO:0000259" key="8">
    <source>
        <dbReference type="Pfam" id="PF13947"/>
    </source>
</evidence>
<evidence type="ECO:0000256" key="3">
    <source>
        <dbReference type="ARBA" id="ARBA00022729"/>
    </source>
</evidence>
<comment type="catalytic activity">
    <reaction evidence="5">
        <text>L-threonyl-[protein] + ATP = O-phospho-L-threonyl-[protein] + ADP + H(+)</text>
        <dbReference type="Rhea" id="RHEA:46608"/>
        <dbReference type="Rhea" id="RHEA-COMP:11060"/>
        <dbReference type="Rhea" id="RHEA-COMP:11605"/>
        <dbReference type="ChEBI" id="CHEBI:15378"/>
        <dbReference type="ChEBI" id="CHEBI:30013"/>
        <dbReference type="ChEBI" id="CHEBI:30616"/>
        <dbReference type="ChEBI" id="CHEBI:61977"/>
        <dbReference type="ChEBI" id="CHEBI:456216"/>
        <dbReference type="EC" id="2.7.11.1"/>
    </reaction>
</comment>
<comment type="caution">
    <text evidence="10">The sequence shown here is derived from an EMBL/GenBank/DDBJ whole genome shotgun (WGS) entry which is preliminary data.</text>
</comment>
<feature type="transmembrane region" description="Helical" evidence="7">
    <location>
        <begin position="6"/>
        <end position="23"/>
    </location>
</feature>
<reference evidence="10" key="2">
    <citation type="submission" date="2023-05" db="EMBL/GenBank/DDBJ databases">
        <authorList>
            <person name="Schelkunov M.I."/>
        </authorList>
    </citation>
    <scope>NUCLEOTIDE SEQUENCE</scope>
    <source>
        <strain evidence="10">Hsosn_3</strain>
        <tissue evidence="10">Leaf</tissue>
    </source>
</reference>
<dbReference type="EC" id="2.7.11.1" evidence="2"/>
<accession>A0AAD8M4X5</accession>
<comment type="catalytic activity">
    <reaction evidence="6">
        <text>L-seryl-[protein] + ATP = O-phospho-L-seryl-[protein] + ADP + H(+)</text>
        <dbReference type="Rhea" id="RHEA:17989"/>
        <dbReference type="Rhea" id="RHEA-COMP:9863"/>
        <dbReference type="Rhea" id="RHEA-COMP:11604"/>
        <dbReference type="ChEBI" id="CHEBI:15378"/>
        <dbReference type="ChEBI" id="CHEBI:29999"/>
        <dbReference type="ChEBI" id="CHEBI:30616"/>
        <dbReference type="ChEBI" id="CHEBI:83421"/>
        <dbReference type="ChEBI" id="CHEBI:456216"/>
        <dbReference type="EC" id="2.7.11.1"/>
    </reaction>
</comment>
<dbReference type="GO" id="GO:0030247">
    <property type="term" value="F:polysaccharide binding"/>
    <property type="evidence" value="ECO:0007669"/>
    <property type="project" value="InterPro"/>
</dbReference>
<keyword evidence="7" id="KW-1133">Transmembrane helix</keyword>
<dbReference type="Proteomes" id="UP001237642">
    <property type="component" value="Unassembled WGS sequence"/>
</dbReference>
<keyword evidence="4" id="KW-0325">Glycoprotein</keyword>
<protein>
    <recommendedName>
        <fullName evidence="2">non-specific serine/threonine protein kinase</fullName>
        <ecNumber evidence="2">2.7.11.1</ecNumber>
    </recommendedName>
</protein>
<evidence type="ECO:0000256" key="7">
    <source>
        <dbReference type="SAM" id="Phobius"/>
    </source>
</evidence>
<feature type="domain" description="Wall-associated receptor kinase C-terminal" evidence="9">
    <location>
        <begin position="151"/>
        <end position="251"/>
    </location>
</feature>
<keyword evidence="3" id="KW-0732">Signal</keyword>
<dbReference type="GO" id="GO:0016020">
    <property type="term" value="C:membrane"/>
    <property type="evidence" value="ECO:0007669"/>
    <property type="project" value="UniProtKB-SubCell"/>
</dbReference>
<dbReference type="InterPro" id="IPR025287">
    <property type="entry name" value="WAK_GUB"/>
</dbReference>
<evidence type="ECO:0000313" key="11">
    <source>
        <dbReference type="Proteomes" id="UP001237642"/>
    </source>
</evidence>
<evidence type="ECO:0000256" key="5">
    <source>
        <dbReference type="ARBA" id="ARBA00047899"/>
    </source>
</evidence>
<organism evidence="10 11">
    <name type="scientific">Heracleum sosnowskyi</name>
    <dbReference type="NCBI Taxonomy" id="360622"/>
    <lineage>
        <taxon>Eukaryota</taxon>
        <taxon>Viridiplantae</taxon>
        <taxon>Streptophyta</taxon>
        <taxon>Embryophyta</taxon>
        <taxon>Tracheophyta</taxon>
        <taxon>Spermatophyta</taxon>
        <taxon>Magnoliopsida</taxon>
        <taxon>eudicotyledons</taxon>
        <taxon>Gunneridae</taxon>
        <taxon>Pentapetalae</taxon>
        <taxon>asterids</taxon>
        <taxon>campanulids</taxon>
        <taxon>Apiales</taxon>
        <taxon>Apiaceae</taxon>
        <taxon>Apioideae</taxon>
        <taxon>apioid superclade</taxon>
        <taxon>Tordylieae</taxon>
        <taxon>Tordyliinae</taxon>
        <taxon>Heracleum</taxon>
    </lineage>
</organism>
<gene>
    <name evidence="10" type="ORF">POM88_044086</name>
</gene>
<dbReference type="PANTHER" id="PTHR33138">
    <property type="entry name" value="OS01G0690200 PROTEIN"/>
    <property type="match status" value="1"/>
</dbReference>